<keyword evidence="1" id="KW-0812">Transmembrane</keyword>
<dbReference type="Proteomes" id="UP000254150">
    <property type="component" value="Unassembled WGS sequence"/>
</dbReference>
<evidence type="ECO:0000313" key="3">
    <source>
        <dbReference type="Proteomes" id="UP000254150"/>
    </source>
</evidence>
<gene>
    <name evidence="2" type="ORF">NCTC7807_05379</name>
</gene>
<proteinExistence type="predicted"/>
<evidence type="ECO:0000256" key="1">
    <source>
        <dbReference type="SAM" id="Phobius"/>
    </source>
</evidence>
<feature type="transmembrane region" description="Helical" evidence="1">
    <location>
        <begin position="20"/>
        <end position="43"/>
    </location>
</feature>
<dbReference type="EMBL" id="UHID01000009">
    <property type="protein sequence ID" value="SUP62214.1"/>
    <property type="molecule type" value="Genomic_DNA"/>
</dbReference>
<evidence type="ECO:0000313" key="2">
    <source>
        <dbReference type="EMBL" id="SUP62214.1"/>
    </source>
</evidence>
<reference evidence="2 3" key="1">
    <citation type="submission" date="2018-06" db="EMBL/GenBank/DDBJ databases">
        <authorList>
            <consortium name="Pathogen Informatics"/>
            <person name="Doyle S."/>
        </authorList>
    </citation>
    <scope>NUCLEOTIDE SEQUENCE [LARGE SCALE GENOMIC DNA]</scope>
    <source>
        <strain evidence="2 3">NCTC7807</strain>
    </source>
</reference>
<keyword evidence="1" id="KW-1133">Transmembrane helix</keyword>
<protein>
    <submittedName>
        <fullName evidence="2">Uncharacterized protein</fullName>
    </submittedName>
</protein>
<dbReference type="InterPro" id="IPR057702">
    <property type="entry name" value="DUF7942"/>
</dbReference>
<dbReference type="NCBIfam" id="NF046119">
    <property type="entry name" value="memb_SCO4225"/>
    <property type="match status" value="1"/>
</dbReference>
<feature type="transmembrane region" description="Helical" evidence="1">
    <location>
        <begin position="50"/>
        <end position="68"/>
    </location>
</feature>
<dbReference type="AlphaFoldDB" id="A0A380PBJ0"/>
<sequence>MPAAPRSAGTTLRRCLLNPLALGYLAVVAAVWVWIGVDTLLVTHADASTAAVWGFFVTAPTSLLLAGLPGPLPFLGVAAGALVQALALGAGYRWLASRGHGHGRTGASHA</sequence>
<dbReference type="Pfam" id="PF25637">
    <property type="entry name" value="DUF7942"/>
    <property type="match status" value="1"/>
</dbReference>
<feature type="transmembrane region" description="Helical" evidence="1">
    <location>
        <begin position="74"/>
        <end position="95"/>
    </location>
</feature>
<accession>A0A380PBJ0</accession>
<name>A0A380PBJ0_STRGR</name>
<organism evidence="2 3">
    <name type="scientific">Streptomyces griseus</name>
    <dbReference type="NCBI Taxonomy" id="1911"/>
    <lineage>
        <taxon>Bacteria</taxon>
        <taxon>Bacillati</taxon>
        <taxon>Actinomycetota</taxon>
        <taxon>Actinomycetes</taxon>
        <taxon>Kitasatosporales</taxon>
        <taxon>Streptomycetaceae</taxon>
        <taxon>Streptomyces</taxon>
    </lineage>
</organism>
<dbReference type="RefSeq" id="WP_115069755.1">
    <property type="nucleotide sequence ID" value="NZ_UHID01000009.1"/>
</dbReference>
<keyword evidence="1" id="KW-0472">Membrane</keyword>
<dbReference type="GeneID" id="95070562"/>